<evidence type="ECO:0000256" key="1">
    <source>
        <dbReference type="SAM" id="MobiDB-lite"/>
    </source>
</evidence>
<name>A0ABQ5H6Z3_9ASTR</name>
<feature type="compositionally biased region" description="Basic residues" evidence="1">
    <location>
        <begin position="184"/>
        <end position="200"/>
    </location>
</feature>
<evidence type="ECO:0000313" key="3">
    <source>
        <dbReference type="Proteomes" id="UP001151760"/>
    </source>
</evidence>
<proteinExistence type="predicted"/>
<sequence length="226" mass="26590">MSAAANATPIVTTVTKTANKEKTQKERDKVNIQNFCEEHYEDILPIIMDKVRRDKRKEVHTRLDFAESSKTGRRRREGSQNSSADVSPVRYHTSSRRPRVHDRLRYNNGNLFNRPSRRRRSVHERLSDTYSPSMTRSRPSGTSSRDPSRIRSRYPGRDRPRHRDHLCNIEESYDGIYSSQGTRTKYRGPPRDRRRSRSTKRWRENESPSSRESESSTSDTGHWKSR</sequence>
<feature type="compositionally biased region" description="Basic residues" evidence="1">
    <location>
        <begin position="93"/>
        <end position="102"/>
    </location>
</feature>
<reference evidence="2" key="2">
    <citation type="submission" date="2022-01" db="EMBL/GenBank/DDBJ databases">
        <authorList>
            <person name="Yamashiro T."/>
            <person name="Shiraishi A."/>
            <person name="Satake H."/>
            <person name="Nakayama K."/>
        </authorList>
    </citation>
    <scope>NUCLEOTIDE SEQUENCE</scope>
</reference>
<organism evidence="2 3">
    <name type="scientific">Tanacetum coccineum</name>
    <dbReference type="NCBI Taxonomy" id="301880"/>
    <lineage>
        <taxon>Eukaryota</taxon>
        <taxon>Viridiplantae</taxon>
        <taxon>Streptophyta</taxon>
        <taxon>Embryophyta</taxon>
        <taxon>Tracheophyta</taxon>
        <taxon>Spermatophyta</taxon>
        <taxon>Magnoliopsida</taxon>
        <taxon>eudicotyledons</taxon>
        <taxon>Gunneridae</taxon>
        <taxon>Pentapetalae</taxon>
        <taxon>asterids</taxon>
        <taxon>campanulids</taxon>
        <taxon>Asterales</taxon>
        <taxon>Asteraceae</taxon>
        <taxon>Asteroideae</taxon>
        <taxon>Anthemideae</taxon>
        <taxon>Anthemidinae</taxon>
        <taxon>Tanacetum</taxon>
    </lineage>
</organism>
<keyword evidence="3" id="KW-1185">Reference proteome</keyword>
<evidence type="ECO:0000313" key="2">
    <source>
        <dbReference type="EMBL" id="GJT83321.1"/>
    </source>
</evidence>
<dbReference type="Proteomes" id="UP001151760">
    <property type="component" value="Unassembled WGS sequence"/>
</dbReference>
<feature type="compositionally biased region" description="Basic residues" evidence="1">
    <location>
        <begin position="150"/>
        <end position="164"/>
    </location>
</feature>
<reference evidence="2" key="1">
    <citation type="journal article" date="2022" name="Int. J. Mol. Sci.">
        <title>Draft Genome of Tanacetum Coccineum: Genomic Comparison of Closely Related Tanacetum-Family Plants.</title>
        <authorList>
            <person name="Yamashiro T."/>
            <person name="Shiraishi A."/>
            <person name="Nakayama K."/>
            <person name="Satake H."/>
        </authorList>
    </citation>
    <scope>NUCLEOTIDE SEQUENCE</scope>
</reference>
<feature type="compositionally biased region" description="Basic and acidic residues" evidence="1">
    <location>
        <begin position="18"/>
        <end position="27"/>
    </location>
</feature>
<comment type="caution">
    <text evidence="2">The sequence shown here is derived from an EMBL/GenBank/DDBJ whole genome shotgun (WGS) entry which is preliminary data.</text>
</comment>
<feature type="compositionally biased region" description="Basic and acidic residues" evidence="1">
    <location>
        <begin position="201"/>
        <end position="214"/>
    </location>
</feature>
<feature type="region of interest" description="Disordered" evidence="1">
    <location>
        <begin position="1"/>
        <end position="27"/>
    </location>
</feature>
<dbReference type="EMBL" id="BQNB010019252">
    <property type="protein sequence ID" value="GJT83321.1"/>
    <property type="molecule type" value="Genomic_DNA"/>
</dbReference>
<accession>A0ABQ5H6Z3</accession>
<feature type="region of interest" description="Disordered" evidence="1">
    <location>
        <begin position="58"/>
        <end position="226"/>
    </location>
</feature>
<feature type="compositionally biased region" description="Basic and acidic residues" evidence="1">
    <location>
        <begin position="58"/>
        <end position="67"/>
    </location>
</feature>
<feature type="compositionally biased region" description="Polar residues" evidence="1">
    <location>
        <begin position="128"/>
        <end position="145"/>
    </location>
</feature>
<gene>
    <name evidence="2" type="ORF">Tco_1057663</name>
</gene>
<feature type="non-terminal residue" evidence="2">
    <location>
        <position position="226"/>
    </location>
</feature>
<protein>
    <submittedName>
        <fullName evidence="2">Uncharacterized protein</fullName>
    </submittedName>
</protein>